<dbReference type="AlphaFoldDB" id="A0A553NYV3"/>
<sequence>MTPPTKSFPTKKKKIIQHLDSIHHQPIIIMAESSEEDSRPRTTTLTLSKAIDMDPVIPRSQSLSSRIVEKTSKKLLKTFSSRTKTDSESSDQSHCQFAIGDSSFASLNTGLSSDSSSLDLESTICALVERLPYLFSFEEQLSKSERNMLIQEAQQLLTTTDKFLELVCDNKSPDSDLDQVDHQISCSAPETSEFRTPEAQRRLASHNFNLYKDRSVDLDQKDSTLKRTTTVRRSFRSIKAFFRRNSSKSIENSLGPISIEGPFSPKQGIPVGLYMEQYFGRIEAARKVEDEQRGPLEMLMRKSRPPFFAELKTNKQFISINDDRDDEELIERNNETRNRSSDTSSSETLSLTKEMSDKKARNAYRGALEIMTSEQNYVFILKLVFYDYRDFILEEIRKNPQLVPVQDFDQIFVNMREILAFNSVLLSDFKSRIENWNQKPKIADVLTEKGQFLRIYSTFIKEFSTSNEKFKTLKNKYPGFKDFTESFEARDVCAHLKIEHFLLKPVQRLPQYQLLLKKYIENLTEDSLDFQDAKTAFSIVGQATNHADDMKGHVDNFQAMLDLQHRLGMDDLIQPNRAHIRNGTLRKRNRTGIFDDIFLVLATDILIYARPNSTMVTDMEQAPLKVIHEIPLTDMRVSEEANSDEFPCDFHIESRVRSFGLRAKTRVEKDEWVADLDKAIRSNLERMKSFHKKCFETSDRDLGDLQPLWIPDDRVTMCQKCFVDFNFFVQRRHHCRSCGSVVCASCSDYRAPLKYANYQAERVCSFCHEYLMRKMKEDKDLKKYESKFSGSRKSFSSSKDPPMRLLMKGSDKRLNTTGFLHKKASKTGKWNKLWFGLQGNTLYTFKAQDDPKAAQSTPILGYDLILNSEVGNEKKATFPQGQCLTLSHVSGDSIFLFAENEDTSEKWIKAFTDSIRLHTENDQPS</sequence>
<feature type="domain" description="DH" evidence="11">
    <location>
        <begin position="362"/>
        <end position="550"/>
    </location>
</feature>
<dbReference type="Gene3D" id="2.30.29.30">
    <property type="entry name" value="Pleckstrin-homology domain (PH domain)/Phosphotyrosine-binding domain (PTB)"/>
    <property type="match status" value="2"/>
</dbReference>
<protein>
    <recommendedName>
        <fullName evidence="15">FYVE, RhoGEF and PH domain-containing protein 4</fullName>
    </recommendedName>
</protein>
<feature type="domain" description="PH" evidence="10">
    <location>
        <begin position="578"/>
        <end position="681"/>
    </location>
</feature>
<dbReference type="SUPFAM" id="SSF50729">
    <property type="entry name" value="PH domain-like"/>
    <property type="match status" value="2"/>
</dbReference>
<dbReference type="Pfam" id="PF00621">
    <property type="entry name" value="RhoGEF"/>
    <property type="match status" value="1"/>
</dbReference>
<evidence type="ECO:0000256" key="2">
    <source>
        <dbReference type="ARBA" id="ARBA00022490"/>
    </source>
</evidence>
<keyword evidence="14" id="KW-1185">Reference proteome</keyword>
<dbReference type="PROSITE" id="PS50003">
    <property type="entry name" value="PH_DOMAIN"/>
    <property type="match status" value="2"/>
</dbReference>
<dbReference type="PANTHER" id="PTHR12673">
    <property type="entry name" value="FACIOGENITAL DYSPLASIA PROTEIN"/>
    <property type="match status" value="1"/>
</dbReference>
<feature type="domain" description="PH" evidence="10">
    <location>
        <begin position="813"/>
        <end position="916"/>
    </location>
</feature>
<dbReference type="InterPro" id="IPR035899">
    <property type="entry name" value="DBL_dom_sf"/>
</dbReference>
<dbReference type="PANTHER" id="PTHR12673:SF267">
    <property type="entry name" value="PROTEIN CBG10230"/>
    <property type="match status" value="1"/>
</dbReference>
<dbReference type="PROSITE" id="PS50010">
    <property type="entry name" value="DH_2"/>
    <property type="match status" value="1"/>
</dbReference>
<dbReference type="OrthoDB" id="245697at2759"/>
<comment type="subcellular location">
    <subcellularLocation>
        <location evidence="1">Cytoplasm</location>
        <location evidence="1">Cytoskeleton</location>
    </subcellularLocation>
</comment>
<dbReference type="OMA" id="LESTICA"/>
<keyword evidence="3" id="KW-0344">Guanine-nucleotide releasing factor</keyword>
<dbReference type="Pfam" id="PF00169">
    <property type="entry name" value="PH"/>
    <property type="match status" value="1"/>
</dbReference>
<dbReference type="GO" id="GO:0008270">
    <property type="term" value="F:zinc ion binding"/>
    <property type="evidence" value="ECO:0007669"/>
    <property type="project" value="UniProtKB-KW"/>
</dbReference>
<gene>
    <name evidence="13" type="ORF">TCAL_02326</name>
</gene>
<dbReference type="InterPro" id="IPR013083">
    <property type="entry name" value="Znf_RING/FYVE/PHD"/>
</dbReference>
<keyword evidence="5 8" id="KW-0863">Zinc-finger</keyword>
<dbReference type="STRING" id="6832.A0A553NYV3"/>
<proteinExistence type="predicted"/>
<evidence type="ECO:0000256" key="4">
    <source>
        <dbReference type="ARBA" id="ARBA00022723"/>
    </source>
</evidence>
<evidence type="ECO:0000259" key="11">
    <source>
        <dbReference type="PROSITE" id="PS50010"/>
    </source>
</evidence>
<dbReference type="SMART" id="SM00064">
    <property type="entry name" value="FYVE"/>
    <property type="match status" value="1"/>
</dbReference>
<evidence type="ECO:0008006" key="15">
    <source>
        <dbReference type="Google" id="ProtNLM"/>
    </source>
</evidence>
<name>A0A553NYV3_TIGCA</name>
<dbReference type="InterPro" id="IPR011993">
    <property type="entry name" value="PH-like_dom_sf"/>
</dbReference>
<organism evidence="13 14">
    <name type="scientific">Tigriopus californicus</name>
    <name type="common">Marine copepod</name>
    <dbReference type="NCBI Taxonomy" id="6832"/>
    <lineage>
        <taxon>Eukaryota</taxon>
        <taxon>Metazoa</taxon>
        <taxon>Ecdysozoa</taxon>
        <taxon>Arthropoda</taxon>
        <taxon>Crustacea</taxon>
        <taxon>Multicrustacea</taxon>
        <taxon>Hexanauplia</taxon>
        <taxon>Copepoda</taxon>
        <taxon>Harpacticoida</taxon>
        <taxon>Harpacticidae</taxon>
        <taxon>Tigriopus</taxon>
    </lineage>
</organism>
<evidence type="ECO:0000259" key="12">
    <source>
        <dbReference type="PROSITE" id="PS50178"/>
    </source>
</evidence>
<keyword evidence="2" id="KW-0963">Cytoplasm</keyword>
<dbReference type="CDD" id="cd00160">
    <property type="entry name" value="RhoGEF"/>
    <property type="match status" value="1"/>
</dbReference>
<accession>A0A553NYV3</accession>
<dbReference type="InterPro" id="IPR051092">
    <property type="entry name" value="FYVE_RhoGEF_PH"/>
</dbReference>
<evidence type="ECO:0000313" key="14">
    <source>
        <dbReference type="Proteomes" id="UP000318571"/>
    </source>
</evidence>
<feature type="region of interest" description="Disordered" evidence="9">
    <location>
        <begin position="331"/>
        <end position="354"/>
    </location>
</feature>
<dbReference type="InterPro" id="IPR001849">
    <property type="entry name" value="PH_domain"/>
</dbReference>
<evidence type="ECO:0000256" key="9">
    <source>
        <dbReference type="SAM" id="MobiDB-lite"/>
    </source>
</evidence>
<dbReference type="Gene3D" id="3.30.40.10">
    <property type="entry name" value="Zinc/RING finger domain, C3HC4 (zinc finger)"/>
    <property type="match status" value="1"/>
</dbReference>
<dbReference type="GO" id="GO:0005737">
    <property type="term" value="C:cytoplasm"/>
    <property type="evidence" value="ECO:0007669"/>
    <property type="project" value="TreeGrafter"/>
</dbReference>
<dbReference type="Pfam" id="PF01363">
    <property type="entry name" value="FYVE"/>
    <property type="match status" value="1"/>
</dbReference>
<dbReference type="SMART" id="SM00233">
    <property type="entry name" value="PH"/>
    <property type="match status" value="2"/>
</dbReference>
<feature type="domain" description="FYVE-type" evidence="12">
    <location>
        <begin position="712"/>
        <end position="772"/>
    </location>
</feature>
<dbReference type="Gene3D" id="1.20.900.10">
    <property type="entry name" value="Dbl homology (DH) domain"/>
    <property type="match status" value="1"/>
</dbReference>
<evidence type="ECO:0000259" key="10">
    <source>
        <dbReference type="PROSITE" id="PS50003"/>
    </source>
</evidence>
<evidence type="ECO:0000256" key="6">
    <source>
        <dbReference type="ARBA" id="ARBA00022833"/>
    </source>
</evidence>
<dbReference type="InterPro" id="IPR000306">
    <property type="entry name" value="Znf_FYVE"/>
</dbReference>
<dbReference type="GO" id="GO:0005085">
    <property type="term" value="F:guanyl-nucleotide exchange factor activity"/>
    <property type="evidence" value="ECO:0007669"/>
    <property type="project" value="UniProtKB-KW"/>
</dbReference>
<dbReference type="SUPFAM" id="SSF48065">
    <property type="entry name" value="DBL homology domain (DH-domain)"/>
    <property type="match status" value="1"/>
</dbReference>
<dbReference type="GO" id="GO:0005856">
    <property type="term" value="C:cytoskeleton"/>
    <property type="evidence" value="ECO:0007669"/>
    <property type="project" value="UniProtKB-SubCell"/>
</dbReference>
<evidence type="ECO:0000256" key="8">
    <source>
        <dbReference type="PROSITE-ProRule" id="PRU00091"/>
    </source>
</evidence>
<evidence type="ECO:0000256" key="1">
    <source>
        <dbReference type="ARBA" id="ARBA00004245"/>
    </source>
</evidence>
<evidence type="ECO:0000313" key="13">
    <source>
        <dbReference type="EMBL" id="TRY70611.1"/>
    </source>
</evidence>
<dbReference type="PROSITE" id="PS50178">
    <property type="entry name" value="ZF_FYVE"/>
    <property type="match status" value="1"/>
</dbReference>
<evidence type="ECO:0000256" key="3">
    <source>
        <dbReference type="ARBA" id="ARBA00022658"/>
    </source>
</evidence>
<comment type="caution">
    <text evidence="13">The sequence shown here is derived from an EMBL/GenBank/DDBJ whole genome shotgun (WGS) entry which is preliminary data.</text>
</comment>
<dbReference type="InterPro" id="IPR000219">
    <property type="entry name" value="DH_dom"/>
</dbReference>
<dbReference type="InterPro" id="IPR017455">
    <property type="entry name" value="Znf_FYVE-rel"/>
</dbReference>
<keyword evidence="7" id="KW-0206">Cytoskeleton</keyword>
<keyword evidence="6" id="KW-0862">Zinc</keyword>
<reference evidence="13 14" key="1">
    <citation type="journal article" date="2018" name="Nat. Ecol. Evol.">
        <title>Genomic signatures of mitonuclear coevolution across populations of Tigriopus californicus.</title>
        <authorList>
            <person name="Barreto F.S."/>
            <person name="Watson E.T."/>
            <person name="Lima T.G."/>
            <person name="Willett C.S."/>
            <person name="Edmands S."/>
            <person name="Li W."/>
            <person name="Burton R.S."/>
        </authorList>
    </citation>
    <scope>NUCLEOTIDE SEQUENCE [LARGE SCALE GENOMIC DNA]</scope>
    <source>
        <strain evidence="13 14">San Diego</strain>
    </source>
</reference>
<keyword evidence="4" id="KW-0479">Metal-binding</keyword>
<evidence type="ECO:0000256" key="5">
    <source>
        <dbReference type="ARBA" id="ARBA00022771"/>
    </source>
</evidence>
<dbReference type="Proteomes" id="UP000318571">
    <property type="component" value="Chromosome 9"/>
</dbReference>
<evidence type="ECO:0000256" key="7">
    <source>
        <dbReference type="ARBA" id="ARBA00023212"/>
    </source>
</evidence>
<dbReference type="EMBL" id="VCGU01000009">
    <property type="protein sequence ID" value="TRY70611.1"/>
    <property type="molecule type" value="Genomic_DNA"/>
</dbReference>
<dbReference type="SMART" id="SM00325">
    <property type="entry name" value="RhoGEF"/>
    <property type="match status" value="1"/>
</dbReference>
<feature type="compositionally biased region" description="Basic and acidic residues" evidence="9">
    <location>
        <begin position="331"/>
        <end position="340"/>
    </location>
</feature>